<dbReference type="PANTHER" id="PTHR24305">
    <property type="entry name" value="CYTOCHROME P450"/>
    <property type="match status" value="1"/>
</dbReference>
<accession>A0ABQ8FWQ1</accession>
<keyword evidence="10" id="KW-1185">Reference proteome</keyword>
<dbReference type="SUPFAM" id="SSF48264">
    <property type="entry name" value="Cytochrome P450"/>
    <property type="match status" value="1"/>
</dbReference>
<evidence type="ECO:0000313" key="9">
    <source>
        <dbReference type="EMBL" id="KAH7031937.1"/>
    </source>
</evidence>
<dbReference type="Gene3D" id="1.10.630.10">
    <property type="entry name" value="Cytochrome P450"/>
    <property type="match status" value="1"/>
</dbReference>
<gene>
    <name evidence="9" type="ORF">B0J12DRAFT_608404</name>
</gene>
<evidence type="ECO:0000256" key="5">
    <source>
        <dbReference type="ARBA" id="ARBA00023002"/>
    </source>
</evidence>
<keyword evidence="8" id="KW-0812">Transmembrane</keyword>
<keyword evidence="3" id="KW-0349">Heme</keyword>
<dbReference type="InterPro" id="IPR050121">
    <property type="entry name" value="Cytochrome_P450_monoxygenase"/>
</dbReference>
<dbReference type="PANTHER" id="PTHR24305:SF107">
    <property type="entry name" value="P450, PUTATIVE (EUROFUNG)-RELATED"/>
    <property type="match status" value="1"/>
</dbReference>
<dbReference type="InterPro" id="IPR036396">
    <property type="entry name" value="Cyt_P450_sf"/>
</dbReference>
<dbReference type="CDD" id="cd11051">
    <property type="entry name" value="CYP59-like"/>
    <property type="match status" value="1"/>
</dbReference>
<reference evidence="9 10" key="1">
    <citation type="journal article" date="2021" name="Nat. Commun.">
        <title>Genetic determinants of endophytism in the Arabidopsis root mycobiome.</title>
        <authorList>
            <person name="Mesny F."/>
            <person name="Miyauchi S."/>
            <person name="Thiergart T."/>
            <person name="Pickel B."/>
            <person name="Atanasova L."/>
            <person name="Karlsson M."/>
            <person name="Huettel B."/>
            <person name="Barry K.W."/>
            <person name="Haridas S."/>
            <person name="Chen C."/>
            <person name="Bauer D."/>
            <person name="Andreopoulos W."/>
            <person name="Pangilinan J."/>
            <person name="LaButti K."/>
            <person name="Riley R."/>
            <person name="Lipzen A."/>
            <person name="Clum A."/>
            <person name="Drula E."/>
            <person name="Henrissat B."/>
            <person name="Kohler A."/>
            <person name="Grigoriev I.V."/>
            <person name="Martin F.M."/>
            <person name="Hacquard S."/>
        </authorList>
    </citation>
    <scope>NUCLEOTIDE SEQUENCE [LARGE SCALE GENOMIC DNA]</scope>
    <source>
        <strain evidence="9 10">MPI-SDFR-AT-0080</strain>
    </source>
</reference>
<comment type="caution">
    <text evidence="9">The sequence shown here is derived from an EMBL/GenBank/DDBJ whole genome shotgun (WGS) entry which is preliminary data.</text>
</comment>
<keyword evidence="8" id="KW-0472">Membrane</keyword>
<keyword evidence="5" id="KW-0560">Oxidoreductase</keyword>
<comment type="cofactor">
    <cofactor evidence="1">
        <name>heme</name>
        <dbReference type="ChEBI" id="CHEBI:30413"/>
    </cofactor>
</comment>
<evidence type="ECO:0000256" key="4">
    <source>
        <dbReference type="ARBA" id="ARBA00022723"/>
    </source>
</evidence>
<evidence type="ECO:0000313" key="10">
    <source>
        <dbReference type="Proteomes" id="UP000774617"/>
    </source>
</evidence>
<feature type="transmembrane region" description="Helical" evidence="8">
    <location>
        <begin position="12"/>
        <end position="31"/>
    </location>
</feature>
<dbReference type="PRINTS" id="PR00463">
    <property type="entry name" value="EP450I"/>
</dbReference>
<evidence type="ECO:0000256" key="7">
    <source>
        <dbReference type="ARBA" id="ARBA00023033"/>
    </source>
</evidence>
<evidence type="ECO:0000256" key="2">
    <source>
        <dbReference type="ARBA" id="ARBA00005179"/>
    </source>
</evidence>
<keyword evidence="6" id="KW-0408">Iron</keyword>
<sequence length="556" mass="62567">MASALELSAPSWLVWRVIGAIASACFCTFFYRLYRTRSLFREVSGKYGIPILPHSFLLGHLPIMIRLAKQTQSDIFANYIPLLLALEYPEMAEAGLFYIDLWPVAPAMLAVFDPDMMAQFTQETSLPKHEMMRREFFPFTGCNDLVNQEGQEWKAWRSIFNPGFSVKNITALVPAFLEEIQVFKDWLVSIAETGEVVEMEGPAMKAAMDVIGRAILDCRLHCQTEELPFYKALKDQVSWMLFDGMPRTLLKQANPFRRLIIWNNNRIMKNFLKPHIEKGVAQYVAGKLDGVKTINSLAVKAYVEQIQSAGSKANMTGVDPHFVDMAIAQLKIFFLAGHDTTATALSCACHLLHKNPHTLAALRAEHDAVFGRDPTTARAQIAANPQLLNQLPYTSAVIKETLRFYPPVGTVRQGQPGFFLTHPESGRRHPTAGFLVLSCSFAEQRMAKYWARAGEFLPERWLVRDERDPLHVRKNAFRSFELGPRGCIGQELAQMELRAILAMTVRELDIESAYAADAPEVLGEKAYQVLVPGELTGHPKGGVPIRVKIRDWQSLA</sequence>
<dbReference type="Pfam" id="PF00067">
    <property type="entry name" value="p450"/>
    <property type="match status" value="1"/>
</dbReference>
<protein>
    <submittedName>
        <fullName evidence="9">Cytochrome P450</fullName>
    </submittedName>
</protein>
<dbReference type="InterPro" id="IPR002401">
    <property type="entry name" value="Cyt_P450_E_grp-I"/>
</dbReference>
<evidence type="ECO:0000256" key="8">
    <source>
        <dbReference type="SAM" id="Phobius"/>
    </source>
</evidence>
<comment type="pathway">
    <text evidence="2">Secondary metabolite biosynthesis.</text>
</comment>
<dbReference type="PRINTS" id="PR00385">
    <property type="entry name" value="P450"/>
</dbReference>
<dbReference type="EMBL" id="JAGTJR010000042">
    <property type="protein sequence ID" value="KAH7031937.1"/>
    <property type="molecule type" value="Genomic_DNA"/>
</dbReference>
<keyword evidence="4" id="KW-0479">Metal-binding</keyword>
<proteinExistence type="predicted"/>
<dbReference type="InterPro" id="IPR001128">
    <property type="entry name" value="Cyt_P450"/>
</dbReference>
<name>A0ABQ8FWQ1_9PEZI</name>
<dbReference type="Proteomes" id="UP000774617">
    <property type="component" value="Unassembled WGS sequence"/>
</dbReference>
<organism evidence="9 10">
    <name type="scientific">Macrophomina phaseolina</name>
    <dbReference type="NCBI Taxonomy" id="35725"/>
    <lineage>
        <taxon>Eukaryota</taxon>
        <taxon>Fungi</taxon>
        <taxon>Dikarya</taxon>
        <taxon>Ascomycota</taxon>
        <taxon>Pezizomycotina</taxon>
        <taxon>Dothideomycetes</taxon>
        <taxon>Dothideomycetes incertae sedis</taxon>
        <taxon>Botryosphaeriales</taxon>
        <taxon>Botryosphaeriaceae</taxon>
        <taxon>Macrophomina</taxon>
    </lineage>
</organism>
<evidence type="ECO:0000256" key="1">
    <source>
        <dbReference type="ARBA" id="ARBA00001971"/>
    </source>
</evidence>
<keyword evidence="8" id="KW-1133">Transmembrane helix</keyword>
<evidence type="ECO:0000256" key="3">
    <source>
        <dbReference type="ARBA" id="ARBA00022617"/>
    </source>
</evidence>
<evidence type="ECO:0000256" key="6">
    <source>
        <dbReference type="ARBA" id="ARBA00023004"/>
    </source>
</evidence>
<keyword evidence="7" id="KW-0503">Monooxygenase</keyword>